<proteinExistence type="predicted"/>
<name>A0ACD0NM49_9BASI</name>
<evidence type="ECO:0000313" key="1">
    <source>
        <dbReference type="EMBL" id="PWN46888.1"/>
    </source>
</evidence>
<accession>A0ACD0NM49</accession>
<organism evidence="1 2">
    <name type="scientific">Violaceomyces palustris</name>
    <dbReference type="NCBI Taxonomy" id="1673888"/>
    <lineage>
        <taxon>Eukaryota</taxon>
        <taxon>Fungi</taxon>
        <taxon>Dikarya</taxon>
        <taxon>Basidiomycota</taxon>
        <taxon>Ustilaginomycotina</taxon>
        <taxon>Ustilaginomycetes</taxon>
        <taxon>Violaceomycetales</taxon>
        <taxon>Violaceomycetaceae</taxon>
        <taxon>Violaceomyces</taxon>
    </lineage>
</organism>
<keyword evidence="2" id="KW-1185">Reference proteome</keyword>
<feature type="non-terminal residue" evidence="1">
    <location>
        <position position="221"/>
    </location>
</feature>
<dbReference type="EMBL" id="KZ820649">
    <property type="protein sequence ID" value="PWN46888.1"/>
    <property type="molecule type" value="Genomic_DNA"/>
</dbReference>
<sequence length="221" mass="24181">MSATQQPQLGQVDSKPTEQQLLFARAVILTFELWPAMRLAVAEEWGGPDSKDKRDYIISYICDEFSDIQNLKYPDLDDLAEVLEDYVIEEFECRLDDGSSDWVAGRLVGIHKVIFADGVVLDQDAGSSQEGPEAAVAPAQSLVKGKQVVEELEQAFAKLKGKKTQVSKGRGEGGVDDEDEDEAAVEQDEGEQEASARRMARSQGGVMDVDVTGAEVGLEQR</sequence>
<dbReference type="Proteomes" id="UP000245626">
    <property type="component" value="Unassembled WGS sequence"/>
</dbReference>
<evidence type="ECO:0000313" key="2">
    <source>
        <dbReference type="Proteomes" id="UP000245626"/>
    </source>
</evidence>
<gene>
    <name evidence="1" type="ORF">IE53DRAFT_390965</name>
</gene>
<protein>
    <submittedName>
        <fullName evidence="1">Uncharacterized protein</fullName>
    </submittedName>
</protein>
<reference evidence="1 2" key="1">
    <citation type="journal article" date="2018" name="Mol. Biol. Evol.">
        <title>Broad Genomic Sampling Reveals a Smut Pathogenic Ancestry of the Fungal Clade Ustilaginomycotina.</title>
        <authorList>
            <person name="Kijpornyongpan T."/>
            <person name="Mondo S.J."/>
            <person name="Barry K."/>
            <person name="Sandor L."/>
            <person name="Lee J."/>
            <person name="Lipzen A."/>
            <person name="Pangilinan J."/>
            <person name="LaButti K."/>
            <person name="Hainaut M."/>
            <person name="Henrissat B."/>
            <person name="Grigoriev I.V."/>
            <person name="Spatafora J.W."/>
            <person name="Aime M.C."/>
        </authorList>
    </citation>
    <scope>NUCLEOTIDE SEQUENCE [LARGE SCALE GENOMIC DNA]</scope>
    <source>
        <strain evidence="1 2">SA 807</strain>
    </source>
</reference>